<dbReference type="PROSITE" id="PS50883">
    <property type="entry name" value="EAL"/>
    <property type="match status" value="1"/>
</dbReference>
<dbReference type="AlphaFoldDB" id="A0AA51X6I2"/>
<keyword evidence="2" id="KW-0175">Coiled coil</keyword>
<evidence type="ECO:0000259" key="3">
    <source>
        <dbReference type="PROSITE" id="PS50883"/>
    </source>
</evidence>
<comment type="cofactor">
    <cofactor evidence="1">
        <name>Mg(2+)</name>
        <dbReference type="ChEBI" id="CHEBI:18420"/>
    </cofactor>
</comment>
<dbReference type="Gene3D" id="3.30.450.40">
    <property type="match status" value="2"/>
</dbReference>
<dbReference type="SMART" id="SM00065">
    <property type="entry name" value="GAF"/>
    <property type="match status" value="2"/>
</dbReference>
<dbReference type="NCBIfam" id="TIGR00254">
    <property type="entry name" value="GGDEF"/>
    <property type="match status" value="1"/>
</dbReference>
<organism evidence="5 6">
    <name type="scientific">Pleionea litopenaei</name>
    <dbReference type="NCBI Taxonomy" id="3070815"/>
    <lineage>
        <taxon>Bacteria</taxon>
        <taxon>Pseudomonadati</taxon>
        <taxon>Pseudomonadota</taxon>
        <taxon>Gammaproteobacteria</taxon>
        <taxon>Oceanospirillales</taxon>
        <taxon>Pleioneaceae</taxon>
        <taxon>Pleionea</taxon>
    </lineage>
</organism>
<dbReference type="SUPFAM" id="SSF55781">
    <property type="entry name" value="GAF domain-like"/>
    <property type="match status" value="2"/>
</dbReference>
<dbReference type="Proteomes" id="UP001239782">
    <property type="component" value="Chromosome"/>
</dbReference>
<protein>
    <submittedName>
        <fullName evidence="5">EAL domain-containing protein</fullName>
    </submittedName>
</protein>
<feature type="coiled-coil region" evidence="2">
    <location>
        <begin position="408"/>
        <end position="442"/>
    </location>
</feature>
<sequence length="891" mass="102490">MDDIILTNQPQQNSSDDTNNQLDKLIEEKLYAEKVQNALLQIASLSSQVKELKLFYEDLRQIIGKLMYANNFYIALLSTDKQFVSFEFFHDEQEDDDFDPTTWDPEPIEAFKSTLTGYTIRTGNALLADEPKLKELSDAGEIQVRGSPMKHWMGIPLKVNNTTIGVMVVQSYDDNIRYTEQDKDLLIFVSQQIAAVLNQKQYERQLKYYNERLEQKVAQRTAMLQKINEDLEGQIQERERAERLQAALFKISELTNTTRDLDEFYLSLHSIINGIMPSKNFYICIFEQKNKVLTFPYLIDEFDASVEERKLDDSLDIDKCSPTEWVLRTGRPLLINKKNIDDWHKKNVFHGTSPETWLGVPLFYKETVIGVLAVQSYIRGKSYTPLDEEVLMFVSQQVATALNRKRSSDSLRKAHQDLKIINDQLEKRVEERTRELSVTNNTLKGMLDERNKMQKKLAYEAFHDSLTGLPNRALFTNRLEQILKQRERDHQVSFSVLFLDLDRFKVINDSLGHLMGDALLQEVAQRLEECVRPEDTVARLGGDEFCVLLKGVDNARDAAITADRIIDSISKPFQLNEQTVFTSTSIGVTISNDNYKKPDDVLRDADAAMYHAKESGKARYALFDVEMHNAAMKRLKIENDLRHALERNEIKVFYQPIIDLPTGRLVAFEALARWIHADLGFIPPDEFIPITEETGMIHSIGQFILHHSLGTLKFWQTQYPQAKDISISVNFSSKQIEHHDLLSEIEMALNENQLPAKALKVEITEGLLIENAELAQQLLKSLAEQDIQVLLDDFGTGYSSLSYLHKFTLHTIKIDRSFIYQMDHSEEHHTIVKTIAYMCKHLKKGVIAEGVESEKHTKMLKELGIQHAQGYFYSRPVSGEDAKELIVKYNS</sequence>
<dbReference type="InterPro" id="IPR001633">
    <property type="entry name" value="EAL_dom"/>
</dbReference>
<dbReference type="Gene3D" id="3.20.20.450">
    <property type="entry name" value="EAL domain"/>
    <property type="match status" value="1"/>
</dbReference>
<feature type="domain" description="GGDEF" evidence="4">
    <location>
        <begin position="492"/>
        <end position="625"/>
    </location>
</feature>
<dbReference type="Pfam" id="PF00563">
    <property type="entry name" value="EAL"/>
    <property type="match status" value="1"/>
</dbReference>
<dbReference type="InterPro" id="IPR029787">
    <property type="entry name" value="Nucleotide_cyclase"/>
</dbReference>
<dbReference type="SMART" id="SM00052">
    <property type="entry name" value="EAL"/>
    <property type="match status" value="1"/>
</dbReference>
<dbReference type="PROSITE" id="PS50887">
    <property type="entry name" value="GGDEF"/>
    <property type="match status" value="1"/>
</dbReference>
<dbReference type="SMART" id="SM00267">
    <property type="entry name" value="GGDEF"/>
    <property type="match status" value="1"/>
</dbReference>
<dbReference type="RefSeq" id="WP_309202010.1">
    <property type="nucleotide sequence ID" value="NZ_CP133548.1"/>
</dbReference>
<proteinExistence type="predicted"/>
<evidence type="ECO:0000313" key="6">
    <source>
        <dbReference type="Proteomes" id="UP001239782"/>
    </source>
</evidence>
<dbReference type="InterPro" id="IPR035919">
    <property type="entry name" value="EAL_sf"/>
</dbReference>
<evidence type="ECO:0000313" key="5">
    <source>
        <dbReference type="EMBL" id="WMS86874.1"/>
    </source>
</evidence>
<dbReference type="InterPro" id="IPR052155">
    <property type="entry name" value="Biofilm_reg_signaling"/>
</dbReference>
<dbReference type="InterPro" id="IPR000160">
    <property type="entry name" value="GGDEF_dom"/>
</dbReference>
<dbReference type="PANTHER" id="PTHR44757:SF2">
    <property type="entry name" value="BIOFILM ARCHITECTURE MAINTENANCE PROTEIN MBAA"/>
    <property type="match status" value="1"/>
</dbReference>
<evidence type="ECO:0000256" key="2">
    <source>
        <dbReference type="SAM" id="Coils"/>
    </source>
</evidence>
<keyword evidence="6" id="KW-1185">Reference proteome</keyword>
<accession>A0AA51X6I2</accession>
<dbReference type="FunFam" id="3.30.70.270:FF:000001">
    <property type="entry name" value="Diguanylate cyclase domain protein"/>
    <property type="match status" value="1"/>
</dbReference>
<feature type="domain" description="EAL" evidence="3">
    <location>
        <begin position="634"/>
        <end position="890"/>
    </location>
</feature>
<dbReference type="KEGG" id="plei:Q9312_16790"/>
<dbReference type="CDD" id="cd01948">
    <property type="entry name" value="EAL"/>
    <property type="match status" value="1"/>
</dbReference>
<evidence type="ECO:0000259" key="4">
    <source>
        <dbReference type="PROSITE" id="PS50887"/>
    </source>
</evidence>
<evidence type="ECO:0000256" key="1">
    <source>
        <dbReference type="ARBA" id="ARBA00001946"/>
    </source>
</evidence>
<dbReference type="EMBL" id="CP133548">
    <property type="protein sequence ID" value="WMS86874.1"/>
    <property type="molecule type" value="Genomic_DNA"/>
</dbReference>
<dbReference type="Gene3D" id="3.30.70.270">
    <property type="match status" value="1"/>
</dbReference>
<reference evidence="5 6" key="1">
    <citation type="submission" date="2023-08" db="EMBL/GenBank/DDBJ databases">
        <title>Pleionea litopenaei sp. nov., isolated from stomach of juvenile Litopenaeus vannamei.</title>
        <authorList>
            <person name="Rho A.M."/>
            <person name="Hwang C.Y."/>
        </authorList>
    </citation>
    <scope>NUCLEOTIDE SEQUENCE [LARGE SCALE GENOMIC DNA]</scope>
    <source>
        <strain evidence="5 6">HL-JVS1</strain>
    </source>
</reference>
<dbReference type="InterPro" id="IPR029016">
    <property type="entry name" value="GAF-like_dom_sf"/>
</dbReference>
<dbReference type="SUPFAM" id="SSF141868">
    <property type="entry name" value="EAL domain-like"/>
    <property type="match status" value="1"/>
</dbReference>
<dbReference type="InterPro" id="IPR043128">
    <property type="entry name" value="Rev_trsase/Diguanyl_cyclase"/>
</dbReference>
<dbReference type="Pfam" id="PF13185">
    <property type="entry name" value="GAF_2"/>
    <property type="match status" value="2"/>
</dbReference>
<dbReference type="PANTHER" id="PTHR44757">
    <property type="entry name" value="DIGUANYLATE CYCLASE DGCP"/>
    <property type="match status" value="1"/>
</dbReference>
<dbReference type="InterPro" id="IPR003018">
    <property type="entry name" value="GAF"/>
</dbReference>
<dbReference type="SUPFAM" id="SSF55073">
    <property type="entry name" value="Nucleotide cyclase"/>
    <property type="match status" value="1"/>
</dbReference>
<dbReference type="Pfam" id="PF00990">
    <property type="entry name" value="GGDEF"/>
    <property type="match status" value="1"/>
</dbReference>
<dbReference type="GO" id="GO:0003824">
    <property type="term" value="F:catalytic activity"/>
    <property type="evidence" value="ECO:0007669"/>
    <property type="project" value="UniProtKB-ARBA"/>
</dbReference>
<feature type="coiled-coil region" evidence="2">
    <location>
        <begin position="199"/>
        <end position="244"/>
    </location>
</feature>
<dbReference type="CDD" id="cd01949">
    <property type="entry name" value="GGDEF"/>
    <property type="match status" value="1"/>
</dbReference>
<gene>
    <name evidence="5" type="ORF">Q9312_16790</name>
</gene>
<name>A0AA51X6I2_9GAMM</name>